<keyword evidence="14" id="KW-0966">Cell projection</keyword>
<evidence type="ECO:0000259" key="23">
    <source>
        <dbReference type="Pfam" id="PF17852"/>
    </source>
</evidence>
<dbReference type="FunFam" id="3.10.490.20:FF:000001">
    <property type="entry name" value="dynein heavy chain 7, axonemal"/>
    <property type="match status" value="1"/>
</dbReference>
<evidence type="ECO:0000259" key="22">
    <source>
        <dbReference type="Pfam" id="PF12781"/>
    </source>
</evidence>
<feature type="domain" description="Dynein heavy chain C-terminal" evidence="26">
    <location>
        <begin position="4060"/>
        <end position="4377"/>
    </location>
</feature>
<dbReference type="FunFam" id="1.20.920.30:FF:000005">
    <property type="entry name" value="Dynein, axonemal, heavy chain 2"/>
    <property type="match status" value="1"/>
</dbReference>
<evidence type="ECO:0000256" key="9">
    <source>
        <dbReference type="ARBA" id="ARBA00023017"/>
    </source>
</evidence>
<dbReference type="Gene3D" id="3.10.490.20">
    <property type="match status" value="1"/>
</dbReference>
<dbReference type="OrthoDB" id="5593012at2759"/>
<keyword evidence="12" id="KW-0505">Motor protein</keyword>
<evidence type="ECO:0000256" key="11">
    <source>
        <dbReference type="ARBA" id="ARBA00023069"/>
    </source>
</evidence>
<dbReference type="GO" id="GO:0005874">
    <property type="term" value="C:microtubule"/>
    <property type="evidence" value="ECO:0007669"/>
    <property type="project" value="UniProtKB-KW"/>
</dbReference>
<keyword evidence="8" id="KW-0282">Flagellum</keyword>
<dbReference type="FunFam" id="1.10.8.710:FF:000001">
    <property type="entry name" value="Dynein axonemal heavy chain 2"/>
    <property type="match status" value="1"/>
</dbReference>
<dbReference type="InterPro" id="IPR042228">
    <property type="entry name" value="Dynein_linker_3"/>
</dbReference>
<evidence type="ECO:0000259" key="26">
    <source>
        <dbReference type="Pfam" id="PF18199"/>
    </source>
</evidence>
<dbReference type="FunFam" id="1.20.1270.280:FF:000001">
    <property type="entry name" value="dynein heavy chain 7, axonemal"/>
    <property type="match status" value="1"/>
</dbReference>
<dbReference type="GO" id="GO:0007018">
    <property type="term" value="P:microtubule-based movement"/>
    <property type="evidence" value="ECO:0007669"/>
    <property type="project" value="InterPro"/>
</dbReference>
<dbReference type="InterPro" id="IPR042219">
    <property type="entry name" value="AAA_lid_11_sf"/>
</dbReference>
<keyword evidence="5" id="KW-0493">Microtubule</keyword>
<dbReference type="GO" id="GO:0005930">
    <property type="term" value="C:axoneme"/>
    <property type="evidence" value="ECO:0007669"/>
    <property type="project" value="UniProtKB-SubCell"/>
</dbReference>
<dbReference type="Pfam" id="PF12781">
    <property type="entry name" value="AAA_9"/>
    <property type="match status" value="1"/>
</dbReference>
<dbReference type="InterPro" id="IPR035706">
    <property type="entry name" value="AAA_9"/>
</dbReference>
<feature type="domain" description="Dynein heavy chain hydrolytic ATP-binding dynein motor region" evidence="19">
    <location>
        <begin position="1569"/>
        <end position="1907"/>
    </location>
</feature>
<keyword evidence="4" id="KW-0963">Cytoplasm</keyword>
<dbReference type="GO" id="GO:0051959">
    <property type="term" value="F:dynein light intermediate chain binding"/>
    <property type="evidence" value="ECO:0007669"/>
    <property type="project" value="InterPro"/>
</dbReference>
<dbReference type="Gene3D" id="1.20.1270.280">
    <property type="match status" value="1"/>
</dbReference>
<name>A0A9W6U9C4_9STRA</name>
<evidence type="ECO:0000256" key="8">
    <source>
        <dbReference type="ARBA" id="ARBA00022846"/>
    </source>
</evidence>
<keyword evidence="10 15" id="KW-0175">Coiled coil</keyword>
<dbReference type="InterPro" id="IPR041658">
    <property type="entry name" value="AAA_lid_11"/>
</dbReference>
<evidence type="ECO:0000256" key="12">
    <source>
        <dbReference type="ARBA" id="ARBA00023175"/>
    </source>
</evidence>
<sequence>MAQPRPDASLNVLEVDGDEEQSATPRSNGPGSLTPEQQLLARFKLHKQHRKEKERRLQQTRLAAASRASRSAAAAAGAPKAPSNRQQKPTKPVTVDLTRVDHNNRPHRWKSAEELLREQERRAQQHQLTAPAAVRPYPGRLRGQALDENPRQTVAGGVRAENDETANGDDDILQLDQSQFPLHLFDSDEFEAHKPLEWLERERVGASPYFFQGEWRWRSCAVLSYDVGRGQYLVQFQGSDRQKWVRRINLRFESESPITFERRVAAARERREQVKAMLRFDDFLARQEASQLRAMGRPTLERVHARVVAGLPERVAVLDSQPAAALLRQLTDTAIQEYMRSMKKAALLTQLRNDPDLQARFQGLDFVPGPKKKVEPGAITYGKVAIPDHDFERNRRRVNTVSYTSSPQLLAVLRRMYAGWEKTFQKLLLVQVDEEPAKLSAGSHRGPNVTTNGAGTAPTTMTLASQMPFRVLDFQALQAAHANKVAEILLVDWRRALVENVIDNLQDHFDLFLSDRVAYDASRLKRVLTGLELRLAAQLREVVHRSVDEWVRFVRHHAESGSLVTARPGTSTKVENDQGDDATSSRTDRGDDNEDEDDDVPLRPARKRLMHVLEQKEIRAPRSSLFSVQLGFVNDEVVVEPSAQEVTAALLEPLDAIVAAVQEIDRLDCDIMGLLSLDRRPLLDFAVDSIEKGSEHFDDSKASRRAVVAECLDALQAAKVEVCESVDHAMQAAHTLAEQFAAYTDFVHFNATAFITELQPLQQQEQQLLKDGKTPPTTDEQAYLPRLCSQIRRFHELAFRVDVIAFDFVALPLVCVHTSSLKKQLRTRSLELRDTLISSLVRDARAQNLAITARYAAILARINEKPTNEAQLAKLKQFVGESKAVIAGIQREVAAIHIRLDALNEFSHKLSAEDFTLAHSTKEWPLKVAHAADSCDSALEEDKVRMMDRLALEKEAFELDLERFEGEVQAFTRYGEVEHTDKYVELAITLFDALQDARAKAQDFNAREAVFGFPPTEYTPLLTKLESDFAPYYKLWTMSSEFHASRQAWLNGPFLELKGGTIEGLVTEWWKASYKLSKSLVDDAPGSAEVALILRERTEEFKAYLPVIQSLASPALQERHWEKLRHTIGFEESEEELTLQLLLDRGITQHLETIQEIGTFAEKEYSLQKNLSAMIAEWEKVEFQTAPYRETGTYLLRSTDDIVALLDDHLVKTQTMRGSPYIKSIEKDCKAWEKKLQYSQQLLDEWMACQRTWLYLEAIFSSEDIMRQMPTEARRFASVDALWRKTMEDTVADPTFLTVIAMDKLLAKFQRANEKLDEIQKGLNDYLEMKRLHFPRFFFLSNDELLEILSQTKEPRAVQPHLGKCFEGVFNVTFQDGPPLLITEMRSAEGEVVPLRLPVSPESNKNKGNVEMWLLEVEQSQWDSVRDQTERSLAAYPLEERETWMLKWPAQVVLAVSQVYWTQDVTRALNLGNGVNGIKAYVEVLNSQLEKIVMLVRGNLTKLERTTIGALVVIDVHARDTISHMIEKDVESDQDFEWISQLRYYWAEGVKTAGLFDLQARIVNARVRYGYEYLGNTMRLVITPLTDRCYRTMMGAVDLMYGGAPEGPAGTGKTETVKDLSKAIAIQCVVFNCSDGLDYLAMAKFFKGLAGCGSWCCFDEFNRINIEVLSVIAQQILTINEGKKAGVDKFLFEGTFIKLNASANVFITMNPGYAGRAELPDNLKALFRPCAMMVPDYALISEIRLYSFGFAQARSNARKLTQVLQLASEQLSSQKHYDYGMRAVNSILVATGALRQQLGNDPFWTEDKIVLRSVQDVNLPKFTSDDLPLFRGITSDLFPGVLLPLPDHGALLRHIDETCVRGIEIVPDVNIPLECKPEFKMKVVQFYETVQVRHGLMIVGTTGSGKTCVVHSLATAMTSCYTEELELQEENGTKGAPTLQQRVNIHTMNPKAITSGQLYGNFDENTHEWSDGVLACTYRNCARDTSPELQWVMFDGPVDAVWIENMNTVLDDNKKLCLMSGEIVKMTDRMRMVFETEDLEEASPATVSRVGMVFLEAKVLGWEVLVRTWLNTRLPVAFASHGEYLEESFRWIVPPMLYFVDKHCTVPTPVTFLEHAASLLRLFECALRDGFPDPPTDGTAPAAASSSVPTGADAQRILECVLIKAVIWSIGACIDTKSRRIFDRYLRDFLSAELAVAVVTADMHTEDSEVPGDDESGVPVSQSLTYFKDFVAKSPSYVLLPDRAATLSIPEEGLVYDYSFDTRRSMWANWMEASGGGAFVIPRDAQFTQVLVPTIDSERNAWLLDTLIRHHFHVLCTGETGTGKSVSIKKKLLSGLNDPSSTSDAPPKFSPSIFLNFSAQTSANQTQDLIEAKLDKRRKGVLGPPLGQSCVIFVDDLNMPAKETYGAQPPIELLRQWMGHGGWYNRKDNSFTQLVDIQFIAAMGPPGGGRTRITQRYVRYFNLINFVPFDNESLRAIFTRITDWFLLNFPQAVKQLGGAVVSATIDIYNTISQALLPTPAKSHYTFNLRDLSKVFQGVAQASSDTIKDGKDFVRLWSHECLRVFSDRLIDDKDRAWFAGILAKTVKLHFDLQYASTDVRGPNATLIYGNFGGAGDGRNGSKNYAELRDREKLQNAMQVFLEDYNNMSAAPMRLVLFQNAIEHVARISRVIHQPLGNALLVGVGGSGRKSLTTLAVFMAEYKLFQIEISKSYSRTEWRNDIKKVLQLSGLNNQPTVFLFSDTQIVEEAYLEDINGLLNTGEVANLWANDELVQMNEALEPAATAAGVNAGNSAELYNFFVGRCRTNLHIVLALSPIGEAFRRRLRMFPSLVNCCTIDWFAEWPDEALRSVADYFLVDIELPAQVKVGIVDVCVGMQESVSALTRDFLQSLRRYYYVTPTSYLELLNTFKKLLNNKRVEVMTMKQRYDNGLTKLMETAEQVEKMQVELEALQPLLKVATIETDALLETISREQKEANATKDIVGAEEKLCNEQAADANAIKESCEAELAEAIPALENAVKALQTLTKGDITEIKAMKKPPDGVKLVMEAVCIMMRVPPVKVKDPAGGNKKVDDYWAPAQKTLLGDTRFLQNLLEYDKDNIPVEAMDKVRPYAANPDFQADKIRKASVAASGLCSWVHAMVVYDRVAKVVAPKREALKAATIALEKAQSELKVKQDALQVVLDKVARLEEDLAAAYKKKSDLEFQVDDCSKKLTRATQLIGGLGGEKARWSDMSAQLQVVYDNVVGDIMLASGVIAYLGAFTSIYRERAVDQWCTELTKQSITCSKTFTLTETLGEAVQIRAWTIAKLPNDSFSIDNAIMLQRSNRWPLMIDPQGQANRWVKNMEESNNLKVVKQSQAGFVRMLENSIMIGAAVLIENMPEEIDPMLEPILLKQVVKTGGVATIRLGDNTVEYDANFRLYMTTKLRNPHYPPETCVKVNLLNFMATEEGLQDQMLGIVVAKEEPVLEQQREKLVLEDAANKKTLKEIEDQILYLLQTAKGNILDDERLIETLGASKITANKIEEKVREAAVTQQMIAEKRQGYLPVAFRASQLFFCIADLTVIDPMYQYALEWFINLFVFSISRAESSSVLATRLDNLNDAFTYILYQNVCRSLFEKDKLLFAFLLAIKILVGNGTIDGAELRYFFTGNTQMDVQKPKPVGSEGWLNDKTWANIVGLDALPSFTGFSDAFATELGLWEVSYNSSDPAETLTNISALATLDAFQRIIVLRCLRPDKVIPAVMSFVATEMGQRFIEPQPFDLKAGFDDSNCSTPLIFVLTPGADPMSELLKLAAELGFNKKFVAISLGQGQGPLAENAIAEAIDNGTWVCLQNCHLSVSWLPTLEKICEEITPDRVHASFRLWLTSEPTRAFPSYILQHGVKMTNEPPKGMRANLKGSYLTIDEQWVASCRRPREFKKLLFGLCFFHAVVRERTKFGPLGWNISYVFSSSDLAISKDQLKISLDDLQSDDPIPYAALAYLAGECNYGGRVTDDKDRRCLITILSDFYTRDILSDSYTFSPSGLYYAPSADGSLSVFLNYIDQLPMNEGPEVFGLHDNANISTAIAETNLLLESALSLQPRGASGGGGGAVKSWDEILDETARDIAAKLPPLFDLEKAELAFPVSYSESMNTVLTQELGRFNRLLALLQISLVEIQKAIKGLVVMSAELEAMGNSMVNGHVPARWSAVAYPSLKPLGSWVTDFLARLAFLQNWLTRGAAPPVYWISGFFFTQAFITGTQQNYARKHKLPIDQVGYDMVVLAQPATELTEPAKDGAYVDGLFLEGARWDTKTHTLAESKPRELYVPLPVLHLLPKARDQIEPIEDTDPKGTAHVYLCPVYKTSKRQGTLSTTGHSTNFVMSVRLPMSAQHRQKHWIRRGVALLTQLDT</sequence>
<dbReference type="FunFam" id="3.40.50.300:FF:001145">
    <property type="entry name" value="Putative dynein heavy chain"/>
    <property type="match status" value="1"/>
</dbReference>
<dbReference type="SUPFAM" id="SSF52540">
    <property type="entry name" value="P-loop containing nucleoside triphosphate hydrolases"/>
    <property type="match status" value="4"/>
</dbReference>
<gene>
    <name evidence="27" type="ORF">Plil01_001203900</name>
</gene>
<dbReference type="GO" id="GO:0031514">
    <property type="term" value="C:motile cilium"/>
    <property type="evidence" value="ECO:0007669"/>
    <property type="project" value="UniProtKB-SubCell"/>
</dbReference>
<dbReference type="Pfam" id="PF12780">
    <property type="entry name" value="AAA_8"/>
    <property type="match status" value="1"/>
</dbReference>
<evidence type="ECO:0000259" key="21">
    <source>
        <dbReference type="Pfam" id="PF12780"/>
    </source>
</evidence>
<evidence type="ECO:0000259" key="18">
    <source>
        <dbReference type="Pfam" id="PF08393"/>
    </source>
</evidence>
<evidence type="ECO:0000256" key="13">
    <source>
        <dbReference type="ARBA" id="ARBA00023212"/>
    </source>
</evidence>
<dbReference type="Gene3D" id="1.20.140.100">
    <property type="entry name" value="Dynein heavy chain, N-terminal domain 2"/>
    <property type="match status" value="1"/>
</dbReference>
<evidence type="ECO:0000259" key="20">
    <source>
        <dbReference type="Pfam" id="PF12777"/>
    </source>
</evidence>
<reference evidence="27" key="1">
    <citation type="submission" date="2023-04" db="EMBL/GenBank/DDBJ databases">
        <title>Phytophthora lilii NBRC 32176.</title>
        <authorList>
            <person name="Ichikawa N."/>
            <person name="Sato H."/>
            <person name="Tonouchi N."/>
        </authorList>
    </citation>
    <scope>NUCLEOTIDE SEQUENCE</scope>
    <source>
        <strain evidence="27">NBRC 32176</strain>
    </source>
</reference>
<feature type="domain" description="Dynein heavy chain 3 AAA+ lid" evidence="24">
    <location>
        <begin position="2501"/>
        <end position="2590"/>
    </location>
</feature>
<evidence type="ECO:0000256" key="14">
    <source>
        <dbReference type="ARBA" id="ARBA00023273"/>
    </source>
</evidence>
<dbReference type="InterPro" id="IPR024743">
    <property type="entry name" value="Dynein_HC_stalk"/>
</dbReference>
<feature type="compositionally biased region" description="Basic residues" evidence="16">
    <location>
        <begin position="43"/>
        <end position="53"/>
    </location>
</feature>
<feature type="domain" description="Dynein heavy chain AAA module D4" evidence="21">
    <location>
        <begin position="2651"/>
        <end position="2910"/>
    </location>
</feature>
<dbReference type="InterPro" id="IPR024317">
    <property type="entry name" value="Dynein_heavy_chain_D4_dom"/>
</dbReference>
<dbReference type="PANTHER" id="PTHR22878">
    <property type="entry name" value="DYNEIN HEAVY CHAIN 6, AXONEMAL-LIKE-RELATED"/>
    <property type="match status" value="1"/>
</dbReference>
<dbReference type="InterPro" id="IPR035699">
    <property type="entry name" value="AAA_6"/>
</dbReference>
<dbReference type="GO" id="GO:0045505">
    <property type="term" value="F:dynein intermediate chain binding"/>
    <property type="evidence" value="ECO:0007669"/>
    <property type="project" value="InterPro"/>
</dbReference>
<feature type="compositionally biased region" description="Low complexity" evidence="16">
    <location>
        <begin position="63"/>
        <end position="83"/>
    </location>
</feature>
<keyword evidence="11" id="KW-0969">Cilium</keyword>
<dbReference type="FunFam" id="3.40.50.300:FF:002141">
    <property type="entry name" value="Dynein heavy chain"/>
    <property type="match status" value="1"/>
</dbReference>
<keyword evidence="9" id="KW-0243">Dynein</keyword>
<evidence type="ECO:0000256" key="15">
    <source>
        <dbReference type="SAM" id="Coils"/>
    </source>
</evidence>
<feature type="domain" description="Dynein heavy chain AAA lid" evidence="25">
    <location>
        <begin position="3911"/>
        <end position="4053"/>
    </location>
</feature>
<keyword evidence="13" id="KW-0206">Cytoskeleton</keyword>
<dbReference type="Pfam" id="PF18199">
    <property type="entry name" value="Dynein_C"/>
    <property type="match status" value="1"/>
</dbReference>
<feature type="coiled-coil region" evidence="15">
    <location>
        <begin position="3154"/>
        <end position="3202"/>
    </location>
</feature>
<dbReference type="Gene3D" id="1.10.8.1220">
    <property type="match status" value="1"/>
</dbReference>
<dbReference type="Gene3D" id="1.20.58.1120">
    <property type="match status" value="1"/>
</dbReference>
<evidence type="ECO:0000259" key="19">
    <source>
        <dbReference type="Pfam" id="PF12774"/>
    </source>
</evidence>
<dbReference type="Pfam" id="PF12775">
    <property type="entry name" value="AAA_7"/>
    <property type="match status" value="1"/>
</dbReference>
<dbReference type="InterPro" id="IPR026983">
    <property type="entry name" value="DHC"/>
</dbReference>
<keyword evidence="7" id="KW-0067">ATP-binding</keyword>
<dbReference type="FunFam" id="3.40.50.300:FF:000362">
    <property type="entry name" value="Dynein, axonemal, heavy chain 6"/>
    <property type="match status" value="1"/>
</dbReference>
<evidence type="ECO:0000259" key="25">
    <source>
        <dbReference type="Pfam" id="PF18198"/>
    </source>
</evidence>
<proteinExistence type="inferred from homology"/>
<dbReference type="InterPro" id="IPR004273">
    <property type="entry name" value="Dynein_heavy_D6_P-loop"/>
</dbReference>
<evidence type="ECO:0000256" key="5">
    <source>
        <dbReference type="ARBA" id="ARBA00022701"/>
    </source>
</evidence>
<dbReference type="Gene3D" id="1.10.8.710">
    <property type="match status" value="1"/>
</dbReference>
<dbReference type="InterPro" id="IPR013602">
    <property type="entry name" value="Dynein_heavy_linker"/>
</dbReference>
<evidence type="ECO:0000259" key="17">
    <source>
        <dbReference type="Pfam" id="PF03028"/>
    </source>
</evidence>
<dbReference type="Pfam" id="PF08393">
    <property type="entry name" value="DHC_N2"/>
    <property type="match status" value="1"/>
</dbReference>
<dbReference type="InterPro" id="IPR027417">
    <property type="entry name" value="P-loop_NTPase"/>
</dbReference>
<dbReference type="InterPro" id="IPR042222">
    <property type="entry name" value="Dynein_2_N"/>
</dbReference>
<keyword evidence="28" id="KW-1185">Reference proteome</keyword>
<keyword evidence="6" id="KW-0547">Nucleotide-binding</keyword>
<evidence type="ECO:0000259" key="24">
    <source>
        <dbReference type="Pfam" id="PF17857"/>
    </source>
</evidence>
<dbReference type="InterPro" id="IPR043157">
    <property type="entry name" value="Dynein_AAA1S"/>
</dbReference>
<dbReference type="GO" id="GO:0030286">
    <property type="term" value="C:dynein complex"/>
    <property type="evidence" value="ECO:0007669"/>
    <property type="project" value="UniProtKB-KW"/>
</dbReference>
<feature type="coiled-coil region" evidence="15">
    <location>
        <begin position="1302"/>
        <end position="1329"/>
    </location>
</feature>
<dbReference type="Pfam" id="PF18198">
    <property type="entry name" value="AAA_lid_11"/>
    <property type="match status" value="1"/>
</dbReference>
<dbReference type="InterPro" id="IPR041589">
    <property type="entry name" value="DNAH3_AAA_lid_1"/>
</dbReference>
<feature type="region of interest" description="Disordered" evidence="16">
    <location>
        <begin position="562"/>
        <end position="604"/>
    </location>
</feature>
<feature type="domain" description="Dynein heavy chain region D6 P-loop" evidence="17">
    <location>
        <begin position="3765"/>
        <end position="3879"/>
    </location>
</feature>
<dbReference type="InterPro" id="IPR043160">
    <property type="entry name" value="Dynein_C_barrel"/>
</dbReference>
<dbReference type="FunFam" id="3.40.50.300:FF:000044">
    <property type="entry name" value="Dynein heavy chain 5, axonemal"/>
    <property type="match status" value="1"/>
</dbReference>
<feature type="compositionally biased region" description="Polar residues" evidence="16">
    <location>
        <begin position="22"/>
        <end position="37"/>
    </location>
</feature>
<organism evidence="27 28">
    <name type="scientific">Phytophthora lilii</name>
    <dbReference type="NCBI Taxonomy" id="2077276"/>
    <lineage>
        <taxon>Eukaryota</taxon>
        <taxon>Sar</taxon>
        <taxon>Stramenopiles</taxon>
        <taxon>Oomycota</taxon>
        <taxon>Peronosporomycetes</taxon>
        <taxon>Peronosporales</taxon>
        <taxon>Peronosporaceae</taxon>
        <taxon>Phytophthora</taxon>
    </lineage>
</organism>
<dbReference type="Pfam" id="PF12777">
    <property type="entry name" value="MT"/>
    <property type="match status" value="1"/>
</dbReference>
<comment type="similarity">
    <text evidence="3">Belongs to the dynein heavy chain family.</text>
</comment>
<evidence type="ECO:0000313" key="27">
    <source>
        <dbReference type="EMBL" id="GMF28557.1"/>
    </source>
</evidence>
<dbReference type="Gene3D" id="1.20.920.30">
    <property type="match status" value="1"/>
</dbReference>
<dbReference type="Gene3D" id="3.20.180.20">
    <property type="entry name" value="Dynein heavy chain, N-terminal domain 2"/>
    <property type="match status" value="1"/>
</dbReference>
<evidence type="ECO:0000256" key="1">
    <source>
        <dbReference type="ARBA" id="ARBA00004230"/>
    </source>
</evidence>
<dbReference type="Pfam" id="PF03028">
    <property type="entry name" value="Dynein_heavy"/>
    <property type="match status" value="1"/>
</dbReference>
<evidence type="ECO:0000256" key="10">
    <source>
        <dbReference type="ARBA" id="ARBA00023054"/>
    </source>
</evidence>
<dbReference type="PANTHER" id="PTHR22878:SF70">
    <property type="entry name" value="DYNEIN HEAVY CHAIN 2, AXONEMAL"/>
    <property type="match status" value="1"/>
</dbReference>
<dbReference type="InterPro" id="IPR041228">
    <property type="entry name" value="Dynein_C"/>
</dbReference>
<evidence type="ECO:0000256" key="3">
    <source>
        <dbReference type="ARBA" id="ARBA00008887"/>
    </source>
</evidence>
<feature type="domain" description="Dynein heavy chain coiled coil stalk" evidence="20">
    <location>
        <begin position="2924"/>
        <end position="3269"/>
    </location>
</feature>
<dbReference type="Pfam" id="PF17852">
    <property type="entry name" value="Dynein_AAA_lid"/>
    <property type="match status" value="1"/>
</dbReference>
<dbReference type="FunFam" id="1.20.140.100:FF:000004">
    <property type="entry name" value="Dynein axonemal heavy chain 6"/>
    <property type="match status" value="1"/>
</dbReference>
<evidence type="ECO:0000256" key="6">
    <source>
        <dbReference type="ARBA" id="ARBA00022741"/>
    </source>
</evidence>
<dbReference type="FunFam" id="1.20.58.1120:FF:000005">
    <property type="entry name" value="Dynein, axonemal, heavy chain 12"/>
    <property type="match status" value="1"/>
</dbReference>
<evidence type="ECO:0000256" key="4">
    <source>
        <dbReference type="ARBA" id="ARBA00022490"/>
    </source>
</evidence>
<comment type="subcellular location">
    <subcellularLocation>
        <location evidence="1">Cell projection</location>
        <location evidence="1">Cilium</location>
        <location evidence="1">Flagellum</location>
    </subcellularLocation>
    <subcellularLocation>
        <location evidence="2">Cytoplasm</location>
        <location evidence="2">Cytoskeleton</location>
        <location evidence="2">Cilium axoneme</location>
    </subcellularLocation>
</comment>
<dbReference type="Gene3D" id="3.40.50.300">
    <property type="entry name" value="P-loop containing nucleotide triphosphate hydrolases"/>
    <property type="match status" value="5"/>
</dbReference>
<dbReference type="Gene3D" id="6.10.140.1060">
    <property type="match status" value="1"/>
</dbReference>
<dbReference type="Gene3D" id="1.20.920.20">
    <property type="match status" value="1"/>
</dbReference>
<dbReference type="Gene3D" id="1.10.287.2620">
    <property type="match status" value="1"/>
</dbReference>
<evidence type="ECO:0000256" key="2">
    <source>
        <dbReference type="ARBA" id="ARBA00004430"/>
    </source>
</evidence>
<dbReference type="InterPro" id="IPR041466">
    <property type="entry name" value="Dynein_AAA5_ext"/>
</dbReference>
<dbReference type="GO" id="GO:0005524">
    <property type="term" value="F:ATP binding"/>
    <property type="evidence" value="ECO:0007669"/>
    <property type="project" value="UniProtKB-KW"/>
</dbReference>
<evidence type="ECO:0000313" key="28">
    <source>
        <dbReference type="Proteomes" id="UP001165083"/>
    </source>
</evidence>
<dbReference type="Pfam" id="PF12774">
    <property type="entry name" value="AAA_6"/>
    <property type="match status" value="1"/>
</dbReference>
<dbReference type="FunFam" id="1.20.920.20:FF:000006">
    <property type="entry name" value="Dynein, axonemal, heavy chain 6"/>
    <property type="match status" value="1"/>
</dbReference>
<comment type="caution">
    <text evidence="27">The sequence shown here is derived from an EMBL/GenBank/DDBJ whole genome shotgun (WGS) entry which is preliminary data.</text>
</comment>
<dbReference type="FunFam" id="3.20.180.20:FF:000003">
    <property type="entry name" value="Dynein heavy chain 12, axonemal"/>
    <property type="match status" value="1"/>
</dbReference>
<dbReference type="Pfam" id="PF17857">
    <property type="entry name" value="AAA_lid_1"/>
    <property type="match status" value="1"/>
</dbReference>
<dbReference type="Gene3D" id="1.10.8.720">
    <property type="entry name" value="Region D6 of dynein motor"/>
    <property type="match status" value="1"/>
</dbReference>
<evidence type="ECO:0000256" key="16">
    <source>
        <dbReference type="SAM" id="MobiDB-lite"/>
    </source>
</evidence>
<dbReference type="FunFam" id="1.10.8.720:FF:000001">
    <property type="entry name" value="dynein heavy chain 7, axonemal"/>
    <property type="match status" value="1"/>
</dbReference>
<accession>A0A9W6U9C4</accession>
<dbReference type="GO" id="GO:0008569">
    <property type="term" value="F:minus-end-directed microtubule motor activity"/>
    <property type="evidence" value="ECO:0007669"/>
    <property type="project" value="InterPro"/>
</dbReference>
<feature type="domain" description="Dynein heavy chain AAA 5 extension" evidence="23">
    <location>
        <begin position="2085"/>
        <end position="2272"/>
    </location>
</feature>
<protein>
    <submittedName>
        <fullName evidence="27">Unnamed protein product</fullName>
    </submittedName>
</protein>
<dbReference type="FunFam" id="1.10.8.1220:FF:000001">
    <property type="entry name" value="Dynein axonemal heavy chain 5"/>
    <property type="match status" value="1"/>
</dbReference>
<dbReference type="Proteomes" id="UP001165083">
    <property type="component" value="Unassembled WGS sequence"/>
</dbReference>
<feature type="domain" description="Dynein heavy chain ATP-binding dynein motor region" evidence="22">
    <location>
        <begin position="3298"/>
        <end position="3519"/>
    </location>
</feature>
<dbReference type="EMBL" id="BSXW01000721">
    <property type="protein sequence ID" value="GMF28557.1"/>
    <property type="molecule type" value="Genomic_DNA"/>
</dbReference>
<feature type="domain" description="Dynein heavy chain linker" evidence="18">
    <location>
        <begin position="1022"/>
        <end position="1431"/>
    </location>
</feature>
<feature type="region of interest" description="Disordered" evidence="16">
    <location>
        <begin position="1"/>
        <end position="105"/>
    </location>
</feature>
<evidence type="ECO:0000256" key="7">
    <source>
        <dbReference type="ARBA" id="ARBA00022840"/>
    </source>
</evidence>